<dbReference type="RefSeq" id="WP_085888374.1">
    <property type="nucleotide sequence ID" value="NZ_FWFN01000004.1"/>
</dbReference>
<keyword evidence="1" id="KW-0732">Signal</keyword>
<dbReference type="OrthoDB" id="9770043at2"/>
<evidence type="ECO:0000313" key="3">
    <source>
        <dbReference type="EMBL" id="SLN48757.1"/>
    </source>
</evidence>
<dbReference type="Pfam" id="PF07995">
    <property type="entry name" value="GSDH"/>
    <property type="match status" value="1"/>
</dbReference>
<proteinExistence type="predicted"/>
<dbReference type="GO" id="GO:0016491">
    <property type="term" value="F:oxidoreductase activity"/>
    <property type="evidence" value="ECO:0007669"/>
    <property type="project" value="UniProtKB-KW"/>
</dbReference>
<dbReference type="EC" id="1.1.5.-" evidence="3"/>
<accession>A0A1X6ZDV7</accession>
<feature type="signal peptide" evidence="1">
    <location>
        <begin position="1"/>
        <end position="22"/>
    </location>
</feature>
<keyword evidence="3" id="KW-0560">Oxidoreductase</keyword>
<feature type="domain" description="Glucose/Sorbosone dehydrogenase" evidence="2">
    <location>
        <begin position="63"/>
        <end position="392"/>
    </location>
</feature>
<name>A0A1X6ZDV7_9RHOB</name>
<evidence type="ECO:0000256" key="1">
    <source>
        <dbReference type="SAM" id="SignalP"/>
    </source>
</evidence>
<dbReference type="InterPro" id="IPR011041">
    <property type="entry name" value="Quinoprot_gluc/sorb_DH_b-prop"/>
</dbReference>
<dbReference type="SUPFAM" id="SSF50952">
    <property type="entry name" value="Soluble quinoprotein glucose dehydrogenase"/>
    <property type="match status" value="1"/>
</dbReference>
<evidence type="ECO:0000313" key="4">
    <source>
        <dbReference type="Proteomes" id="UP000193963"/>
    </source>
</evidence>
<dbReference type="PANTHER" id="PTHR19328:SF75">
    <property type="entry name" value="ALDOSE SUGAR DEHYDROGENASE YLII"/>
    <property type="match status" value="1"/>
</dbReference>
<dbReference type="PANTHER" id="PTHR19328">
    <property type="entry name" value="HEDGEHOG-INTERACTING PROTEIN"/>
    <property type="match status" value="1"/>
</dbReference>
<dbReference type="Proteomes" id="UP000193963">
    <property type="component" value="Unassembled WGS sequence"/>
</dbReference>
<reference evidence="3 4" key="1">
    <citation type="submission" date="2017-03" db="EMBL/GenBank/DDBJ databases">
        <authorList>
            <person name="Afonso C.L."/>
            <person name="Miller P.J."/>
            <person name="Scott M.A."/>
            <person name="Spackman E."/>
            <person name="Goraichik I."/>
            <person name="Dimitrov K.M."/>
            <person name="Suarez D.L."/>
            <person name="Swayne D.E."/>
        </authorList>
    </citation>
    <scope>NUCLEOTIDE SEQUENCE [LARGE SCALE GENOMIC DNA]</scope>
    <source>
        <strain evidence="3 4">CECT 7751</strain>
    </source>
</reference>
<dbReference type="Gene3D" id="2.120.10.30">
    <property type="entry name" value="TolB, C-terminal domain"/>
    <property type="match status" value="1"/>
</dbReference>
<dbReference type="InterPro" id="IPR012938">
    <property type="entry name" value="Glc/Sorbosone_DH"/>
</dbReference>
<dbReference type="InterPro" id="IPR011042">
    <property type="entry name" value="6-blade_b-propeller_TolB-like"/>
</dbReference>
<sequence>MTSIRLSALLLTGAALAAPASAQDFNAAPPNAADQQPAFEGQTRAPVLEDEVTLDRAVVAEGLDHPWGMDQLPDGRLLVTERPGRLRIITPGGEVSDPVEGLPQVDARRQGGLLDVQVRDDFDVTRRVWWSYAEPREGGETGTAVATGLLSEDGSTMEEVEVIFRQMPGWASTMHYGSRLVFDGSGALFITTGERSLPEPRQLAQDPATHLGKVLRIDPMGGAMPGNPQIEGGAPEVWSLGHRNIQAAAMGPNGALWTIEHGPRGGDELNRPEPGGNYGWPVITYGIDYNGSPIGNGETASPEMQQPLYYWDPVIAPSGMAFYEGEMFPDWQDSILVGALAGQALVRLELDGTSVTGEARYLQGQGRVRDVDVAADGAVMILTDADNGELLRLTPSE</sequence>
<gene>
    <name evidence="3" type="primary">yliI</name>
    <name evidence="3" type="ORF">PSM7751_02330</name>
</gene>
<protein>
    <submittedName>
        <fullName evidence="3">Soluble aldose sugar dehydrogenase YliI</fullName>
        <ecNumber evidence="3">1.1.5.-</ecNumber>
    </submittedName>
</protein>
<keyword evidence="4" id="KW-1185">Reference proteome</keyword>
<dbReference type="EMBL" id="FWFN01000004">
    <property type="protein sequence ID" value="SLN48757.1"/>
    <property type="molecule type" value="Genomic_DNA"/>
</dbReference>
<organism evidence="3 4">
    <name type="scientific">Pseudooceanicola marinus</name>
    <dbReference type="NCBI Taxonomy" id="396013"/>
    <lineage>
        <taxon>Bacteria</taxon>
        <taxon>Pseudomonadati</taxon>
        <taxon>Pseudomonadota</taxon>
        <taxon>Alphaproteobacteria</taxon>
        <taxon>Rhodobacterales</taxon>
        <taxon>Paracoccaceae</taxon>
        <taxon>Pseudooceanicola</taxon>
    </lineage>
</organism>
<evidence type="ECO:0000259" key="2">
    <source>
        <dbReference type="Pfam" id="PF07995"/>
    </source>
</evidence>
<feature type="chain" id="PRO_5013321730" evidence="1">
    <location>
        <begin position="23"/>
        <end position="397"/>
    </location>
</feature>
<dbReference type="AlphaFoldDB" id="A0A1X6ZDV7"/>